<keyword evidence="5 7" id="KW-1133">Transmembrane helix</keyword>
<evidence type="ECO:0000256" key="7">
    <source>
        <dbReference type="SAM" id="Phobius"/>
    </source>
</evidence>
<protein>
    <submittedName>
        <fullName evidence="10">FtsX-like permease family protein</fullName>
    </submittedName>
</protein>
<keyword evidence="3" id="KW-1003">Cell membrane</keyword>
<organism evidence="10">
    <name type="scientific">Pedobacter sp. KACC 23697</name>
    <dbReference type="NCBI Taxonomy" id="3149230"/>
    <lineage>
        <taxon>Bacteria</taxon>
        <taxon>Pseudomonadati</taxon>
        <taxon>Bacteroidota</taxon>
        <taxon>Sphingobacteriia</taxon>
        <taxon>Sphingobacteriales</taxon>
        <taxon>Sphingobacteriaceae</taxon>
        <taxon>Pedobacter</taxon>
    </lineage>
</organism>
<feature type="transmembrane region" description="Helical" evidence="7">
    <location>
        <begin position="285"/>
        <end position="308"/>
    </location>
</feature>
<dbReference type="RefSeq" id="WP_406823514.1">
    <property type="nucleotide sequence ID" value="NZ_CP157485.1"/>
</dbReference>
<evidence type="ECO:0000256" key="3">
    <source>
        <dbReference type="ARBA" id="ARBA00022475"/>
    </source>
</evidence>
<evidence type="ECO:0000313" key="10">
    <source>
        <dbReference type="EMBL" id="XBO45935.1"/>
    </source>
</evidence>
<dbReference type="AlphaFoldDB" id="A0AAU7K0H6"/>
<dbReference type="GO" id="GO:0044874">
    <property type="term" value="P:lipoprotein localization to outer membrane"/>
    <property type="evidence" value="ECO:0007669"/>
    <property type="project" value="TreeGrafter"/>
</dbReference>
<accession>A0AAU7K0H6</accession>
<dbReference type="PANTHER" id="PTHR30489:SF0">
    <property type="entry name" value="LIPOPROTEIN-RELEASING SYSTEM TRANSMEMBRANE PROTEIN LOLE"/>
    <property type="match status" value="1"/>
</dbReference>
<feature type="transmembrane region" description="Helical" evidence="7">
    <location>
        <begin position="33"/>
        <end position="56"/>
    </location>
</feature>
<name>A0AAU7K0H6_9SPHI</name>
<gene>
    <name evidence="10" type="ORF">ABEG20_11600</name>
</gene>
<dbReference type="InterPro" id="IPR003838">
    <property type="entry name" value="ABC3_permease_C"/>
</dbReference>
<comment type="subcellular location">
    <subcellularLocation>
        <location evidence="1">Cell membrane</location>
        <topology evidence="1">Multi-pass membrane protein</topology>
    </subcellularLocation>
</comment>
<feature type="transmembrane region" description="Helical" evidence="7">
    <location>
        <begin position="383"/>
        <end position="405"/>
    </location>
</feature>
<evidence type="ECO:0000259" key="8">
    <source>
        <dbReference type="Pfam" id="PF02687"/>
    </source>
</evidence>
<feature type="domain" description="MacB-like periplasmic core" evidence="9">
    <location>
        <begin position="37"/>
        <end position="221"/>
    </location>
</feature>
<dbReference type="EMBL" id="CP157485">
    <property type="protein sequence ID" value="XBO45935.1"/>
    <property type="molecule type" value="Genomic_DNA"/>
</dbReference>
<dbReference type="Pfam" id="PF02687">
    <property type="entry name" value="FtsX"/>
    <property type="match status" value="1"/>
</dbReference>
<dbReference type="InterPro" id="IPR051447">
    <property type="entry name" value="Lipoprotein-release_system"/>
</dbReference>
<dbReference type="InterPro" id="IPR025857">
    <property type="entry name" value="MacB_PCD"/>
</dbReference>
<keyword evidence="4 7" id="KW-0812">Transmembrane</keyword>
<comment type="similarity">
    <text evidence="2">Belongs to the ABC-4 integral membrane protein family. LolC/E subfamily.</text>
</comment>
<evidence type="ECO:0000259" key="9">
    <source>
        <dbReference type="Pfam" id="PF12704"/>
    </source>
</evidence>
<feature type="transmembrane region" description="Helical" evidence="7">
    <location>
        <begin position="329"/>
        <end position="355"/>
    </location>
</feature>
<dbReference type="Pfam" id="PF12704">
    <property type="entry name" value="MacB_PCD"/>
    <property type="match status" value="1"/>
</dbReference>
<dbReference type="PANTHER" id="PTHR30489">
    <property type="entry name" value="LIPOPROTEIN-RELEASING SYSTEM TRANSMEMBRANE PROTEIN LOLE"/>
    <property type="match status" value="1"/>
</dbReference>
<proteinExistence type="inferred from homology"/>
<feature type="domain" description="ABC3 transporter permease C-terminal" evidence="8">
    <location>
        <begin position="285"/>
        <end position="410"/>
    </location>
</feature>
<evidence type="ECO:0000256" key="1">
    <source>
        <dbReference type="ARBA" id="ARBA00004651"/>
    </source>
</evidence>
<reference evidence="10" key="1">
    <citation type="submission" date="2024-05" db="EMBL/GenBank/DDBJ databases">
        <authorList>
            <person name="Kim S."/>
            <person name="Heo J."/>
            <person name="Choi H."/>
            <person name="Choi Y."/>
            <person name="Kwon S.-W."/>
            <person name="Kim Y."/>
        </authorList>
    </citation>
    <scope>NUCLEOTIDE SEQUENCE</scope>
    <source>
        <strain evidence="10">KACC 23697</strain>
    </source>
</reference>
<evidence type="ECO:0000256" key="5">
    <source>
        <dbReference type="ARBA" id="ARBA00022989"/>
    </source>
</evidence>
<dbReference type="GO" id="GO:0098797">
    <property type="term" value="C:plasma membrane protein complex"/>
    <property type="evidence" value="ECO:0007669"/>
    <property type="project" value="TreeGrafter"/>
</dbReference>
<evidence type="ECO:0000256" key="2">
    <source>
        <dbReference type="ARBA" id="ARBA00005236"/>
    </source>
</evidence>
<evidence type="ECO:0000256" key="4">
    <source>
        <dbReference type="ARBA" id="ARBA00022692"/>
    </source>
</evidence>
<sequence>MSIFVTYKLIKLNFEYFIAGRIAIKSERTFSKLIVRIAIAGVMLSLAVMILSIAIIKGFKTEIQDKVRGYLGDIQITRYDLNNSFEHSPFIPDAETEKMLKNNRDIEYYYPFATKPGILSANNEIEGINFKGIDKSYKWDYIKQHIISGTIIDFSDSTAAMQELLISKYTANRLKLKTGDDFIMYFVQNQLRPRKFKIVGIYDIGVEDIDKGFVLGNLNIIKRLNNWKANEIGGIEIRIKDFKRLKPISDHIYESLPRSLRSYSIEENFPNIFTWLGLLDVNTKVLLILMLIVGVINMITALLIMILEKTNMIGMLKSFGASNWSIMKIFLYNAAYLIGIGLLLGNILGLGLGFLQQSTHIFKLNQASYFLAYAPIEFHFIDVLLLNIVTVVVCLTVLVIPSLLISKVSPLKAIRFK</sequence>
<keyword evidence="6 7" id="KW-0472">Membrane</keyword>
<evidence type="ECO:0000256" key="6">
    <source>
        <dbReference type="ARBA" id="ARBA00023136"/>
    </source>
</evidence>